<protein>
    <submittedName>
        <fullName evidence="3">Fused MFS/spermidine synthase</fullName>
    </submittedName>
</protein>
<dbReference type="Proteomes" id="UP000644727">
    <property type="component" value="Unassembled WGS sequence"/>
</dbReference>
<gene>
    <name evidence="3" type="ORF">IOE58_07620</name>
</gene>
<accession>A0ABR9W0T6</accession>
<dbReference type="PANTHER" id="PTHR43317">
    <property type="entry name" value="THERMOSPERMINE SYNTHASE ACAULIS5"/>
    <property type="match status" value="1"/>
</dbReference>
<dbReference type="InterPro" id="IPR029063">
    <property type="entry name" value="SAM-dependent_MTases_sf"/>
</dbReference>
<proteinExistence type="predicted"/>
<evidence type="ECO:0000313" key="3">
    <source>
        <dbReference type="EMBL" id="MBE9404063.1"/>
    </source>
</evidence>
<dbReference type="InterPro" id="IPR008471">
    <property type="entry name" value="MnmC-like_methylTransf"/>
</dbReference>
<sequence length="280" mass="30012">MGRVNAPDAPFPARRSARLSHSGQEAWIVADEVDEGWVLQIGGIDQSHVDLADPTRVVHEYLRRIANVLDAFRPGREPVRVLHLGAGALTLPRYVQATRPGSPQTVVEIERELPTLVTGALPLPAGTQLDVVIGDARESLAEMTQARFDAIVLDVFSGEESPAHLATRDFYTEALPHLERNGLLVVNVGDDAGLRFAAGQARELEHAAAEHGLSGVWMLADSGLVTHLREGNLVLAAGGAMSSSKAEDWRSAWNAAGPHPAAVLDPMETADFVERVLGEA</sequence>
<keyword evidence="1" id="KW-0620">Polyamine biosynthesis</keyword>
<dbReference type="SUPFAM" id="SSF53335">
    <property type="entry name" value="S-adenosyl-L-methionine-dependent methyltransferases"/>
    <property type="match status" value="1"/>
</dbReference>
<evidence type="ECO:0000256" key="1">
    <source>
        <dbReference type="ARBA" id="ARBA00023115"/>
    </source>
</evidence>
<reference evidence="3 4" key="1">
    <citation type="submission" date="2020-10" db="EMBL/GenBank/DDBJ databases">
        <title>Draft genome and description of Brachybacterium epidermidis sp nov.</title>
        <authorList>
            <person name="Boxberger M."/>
            <person name="La Scola B."/>
        </authorList>
    </citation>
    <scope>NUCLEOTIDE SEQUENCE [LARGE SCALE GENOMIC DNA]</scope>
    <source>
        <strain evidence="3 4">Marseille-Q2903</strain>
    </source>
</reference>
<dbReference type="RefSeq" id="WP_193865812.1">
    <property type="nucleotide sequence ID" value="NZ_JADEYR010000006.1"/>
</dbReference>
<keyword evidence="4" id="KW-1185">Reference proteome</keyword>
<feature type="domain" description="MnmC-like methyltransferase" evidence="2">
    <location>
        <begin position="125"/>
        <end position="184"/>
    </location>
</feature>
<name>A0ABR9W0T6_9MICO</name>
<evidence type="ECO:0000259" key="2">
    <source>
        <dbReference type="Pfam" id="PF05430"/>
    </source>
</evidence>
<comment type="caution">
    <text evidence="3">The sequence shown here is derived from an EMBL/GenBank/DDBJ whole genome shotgun (WGS) entry which is preliminary data.</text>
</comment>
<dbReference type="Gene3D" id="3.40.50.150">
    <property type="entry name" value="Vaccinia Virus protein VP39"/>
    <property type="match status" value="1"/>
</dbReference>
<dbReference type="PANTHER" id="PTHR43317:SF1">
    <property type="entry name" value="THERMOSPERMINE SYNTHASE ACAULIS5"/>
    <property type="match status" value="1"/>
</dbReference>
<evidence type="ECO:0000313" key="4">
    <source>
        <dbReference type="Proteomes" id="UP000644727"/>
    </source>
</evidence>
<dbReference type="EMBL" id="JADEYR010000006">
    <property type="protein sequence ID" value="MBE9404063.1"/>
    <property type="molecule type" value="Genomic_DNA"/>
</dbReference>
<dbReference type="NCBIfam" id="NF037959">
    <property type="entry name" value="MFS_SpdSyn"/>
    <property type="match status" value="1"/>
</dbReference>
<organism evidence="3 4">
    <name type="scientific">Brachybacterium epidermidis</name>
    <dbReference type="NCBI Taxonomy" id="2781983"/>
    <lineage>
        <taxon>Bacteria</taxon>
        <taxon>Bacillati</taxon>
        <taxon>Actinomycetota</taxon>
        <taxon>Actinomycetes</taxon>
        <taxon>Micrococcales</taxon>
        <taxon>Dermabacteraceae</taxon>
        <taxon>Brachybacterium</taxon>
    </lineage>
</organism>
<dbReference type="Pfam" id="PF05430">
    <property type="entry name" value="Methyltransf_30"/>
    <property type="match status" value="1"/>
</dbReference>